<dbReference type="STRING" id="94237.ENSMMOP00000017785"/>
<dbReference type="AlphaFoldDB" id="A0A3Q4BF87"/>
<protein>
    <recommendedName>
        <fullName evidence="3">TERF1-interacting nuclear factor 2 N-terminal domain-containing protein</fullName>
    </recommendedName>
</protein>
<evidence type="ECO:0000313" key="1">
    <source>
        <dbReference type="Ensembl" id="ENSMMOP00000017785.1"/>
    </source>
</evidence>
<name>A0A3Q4BF87_MOLML</name>
<evidence type="ECO:0008006" key="3">
    <source>
        <dbReference type="Google" id="ProtNLM"/>
    </source>
</evidence>
<dbReference type="PANTHER" id="PTHR15512">
    <property type="entry name" value="TERF1-INTERACTING NUCLEAR FACTOR 2"/>
    <property type="match status" value="1"/>
</dbReference>
<keyword evidence="2" id="KW-1185">Reference proteome</keyword>
<dbReference type="GO" id="GO:1904356">
    <property type="term" value="P:regulation of telomere maintenance via telomere lengthening"/>
    <property type="evidence" value="ECO:0007669"/>
    <property type="project" value="TreeGrafter"/>
</dbReference>
<proteinExistence type="predicted"/>
<dbReference type="InterPro" id="IPR039098">
    <property type="entry name" value="TINF2"/>
</dbReference>
<reference evidence="1" key="1">
    <citation type="submission" date="2025-08" db="UniProtKB">
        <authorList>
            <consortium name="Ensembl"/>
        </authorList>
    </citation>
    <scope>IDENTIFICATION</scope>
</reference>
<dbReference type="PANTHER" id="PTHR15512:SF0">
    <property type="entry name" value="TERF1-INTERACTING NUCLEAR FACTOR 2"/>
    <property type="match status" value="1"/>
</dbReference>
<dbReference type="GO" id="GO:0016233">
    <property type="term" value="P:telomere capping"/>
    <property type="evidence" value="ECO:0007669"/>
    <property type="project" value="InterPro"/>
</dbReference>
<dbReference type="GO" id="GO:0070187">
    <property type="term" value="C:shelterin complex"/>
    <property type="evidence" value="ECO:0007669"/>
    <property type="project" value="InterPro"/>
</dbReference>
<organism evidence="1 2">
    <name type="scientific">Mola mola</name>
    <name type="common">Ocean sunfish</name>
    <name type="synonym">Tetraodon mola</name>
    <dbReference type="NCBI Taxonomy" id="94237"/>
    <lineage>
        <taxon>Eukaryota</taxon>
        <taxon>Metazoa</taxon>
        <taxon>Chordata</taxon>
        <taxon>Craniata</taxon>
        <taxon>Vertebrata</taxon>
        <taxon>Euteleostomi</taxon>
        <taxon>Actinopterygii</taxon>
        <taxon>Neopterygii</taxon>
        <taxon>Teleostei</taxon>
        <taxon>Neoteleostei</taxon>
        <taxon>Acanthomorphata</taxon>
        <taxon>Eupercaria</taxon>
        <taxon>Tetraodontiformes</taxon>
        <taxon>Molidae</taxon>
        <taxon>Mola</taxon>
    </lineage>
</organism>
<dbReference type="Proteomes" id="UP000261620">
    <property type="component" value="Unplaced"/>
</dbReference>
<sequence length="62" mass="7137">ISVLLVPPLRLMSAVMWKVIRLRNIQHYGKVEEFVSLVTEVSHPPCLEQTMSQRSLFLLTDS</sequence>
<evidence type="ECO:0000313" key="2">
    <source>
        <dbReference type="Proteomes" id="UP000261620"/>
    </source>
</evidence>
<dbReference type="Ensembl" id="ENSMMOT00000018076.1">
    <property type="protein sequence ID" value="ENSMMOP00000017785.1"/>
    <property type="gene ID" value="ENSMMOG00000013503.1"/>
</dbReference>
<dbReference type="GO" id="GO:0042162">
    <property type="term" value="F:telomeric DNA binding"/>
    <property type="evidence" value="ECO:0007669"/>
    <property type="project" value="TreeGrafter"/>
</dbReference>
<reference evidence="1" key="2">
    <citation type="submission" date="2025-09" db="UniProtKB">
        <authorList>
            <consortium name="Ensembl"/>
        </authorList>
    </citation>
    <scope>IDENTIFICATION</scope>
</reference>
<accession>A0A3Q4BF87</accession>